<gene>
    <name evidence="1" type="ORF">N7G274_001639</name>
</gene>
<proteinExistence type="predicted"/>
<evidence type="ECO:0000313" key="2">
    <source>
        <dbReference type="Proteomes" id="UP001590950"/>
    </source>
</evidence>
<dbReference type="EMBL" id="JBEFKJ010000004">
    <property type="protein sequence ID" value="KAL2046192.1"/>
    <property type="molecule type" value="Genomic_DNA"/>
</dbReference>
<name>A0ABR4AK96_9LECA</name>
<organism evidence="1 2">
    <name type="scientific">Stereocaulon virgatum</name>
    <dbReference type="NCBI Taxonomy" id="373712"/>
    <lineage>
        <taxon>Eukaryota</taxon>
        <taxon>Fungi</taxon>
        <taxon>Dikarya</taxon>
        <taxon>Ascomycota</taxon>
        <taxon>Pezizomycotina</taxon>
        <taxon>Lecanoromycetes</taxon>
        <taxon>OSLEUM clade</taxon>
        <taxon>Lecanoromycetidae</taxon>
        <taxon>Lecanorales</taxon>
        <taxon>Lecanorineae</taxon>
        <taxon>Stereocaulaceae</taxon>
        <taxon>Stereocaulon</taxon>
    </lineage>
</organism>
<keyword evidence="2" id="KW-1185">Reference proteome</keyword>
<evidence type="ECO:0000313" key="1">
    <source>
        <dbReference type="EMBL" id="KAL2046192.1"/>
    </source>
</evidence>
<accession>A0ABR4AK96</accession>
<protein>
    <submittedName>
        <fullName evidence="1">Uncharacterized protein</fullName>
    </submittedName>
</protein>
<reference evidence="1 2" key="1">
    <citation type="submission" date="2024-09" db="EMBL/GenBank/DDBJ databases">
        <title>Rethinking Asexuality: The Enigmatic Case of Functional Sexual Genes in Lepraria (Stereocaulaceae).</title>
        <authorList>
            <person name="Doellman M."/>
            <person name="Sun Y."/>
            <person name="Barcenas-Pena A."/>
            <person name="Lumbsch H.T."/>
            <person name="Grewe F."/>
        </authorList>
    </citation>
    <scope>NUCLEOTIDE SEQUENCE [LARGE SCALE GENOMIC DNA]</scope>
    <source>
        <strain evidence="1 2">Mercado 3170</strain>
    </source>
</reference>
<dbReference type="Proteomes" id="UP001590950">
    <property type="component" value="Unassembled WGS sequence"/>
</dbReference>
<comment type="caution">
    <text evidence="1">The sequence shown here is derived from an EMBL/GenBank/DDBJ whole genome shotgun (WGS) entry which is preliminary data.</text>
</comment>
<sequence>MGLRLALLLLDNTINDPVDDADVELLVLSLDDAGLGVRCVSLDEDIRNVGFGLSLLLLDDTTSELVRLELEVVKNEVWLDVERLPEVVPDDMINDIASELAILDDPALERVVLLPENPVDEVGLGPALVLLRTSIEDVELELPMLLPDEDAEVKVGRALLDVALGCAVNDIALELATLVLDDAVLEPTRLILEGPVEDVGLELGMVLLDDETALEAVKLLLSSVTDTGTLDGAVAL</sequence>